<organism evidence="2 3">
    <name type="scientific">Pichia membranifaciens NRRL Y-2026</name>
    <dbReference type="NCBI Taxonomy" id="763406"/>
    <lineage>
        <taxon>Eukaryota</taxon>
        <taxon>Fungi</taxon>
        <taxon>Dikarya</taxon>
        <taxon>Ascomycota</taxon>
        <taxon>Saccharomycotina</taxon>
        <taxon>Pichiomycetes</taxon>
        <taxon>Pichiales</taxon>
        <taxon>Pichiaceae</taxon>
        <taxon>Pichia</taxon>
    </lineage>
</organism>
<feature type="transmembrane region" description="Helical" evidence="1">
    <location>
        <begin position="336"/>
        <end position="360"/>
    </location>
</feature>
<evidence type="ECO:0000313" key="2">
    <source>
        <dbReference type="EMBL" id="ODQ48417.1"/>
    </source>
</evidence>
<dbReference type="GO" id="GO:0055085">
    <property type="term" value="P:transmembrane transport"/>
    <property type="evidence" value="ECO:0007669"/>
    <property type="project" value="InterPro"/>
</dbReference>
<dbReference type="Proteomes" id="UP000094455">
    <property type="component" value="Unassembled WGS sequence"/>
</dbReference>
<feature type="transmembrane region" description="Helical" evidence="1">
    <location>
        <begin position="263"/>
        <end position="283"/>
    </location>
</feature>
<feature type="transmembrane region" description="Helical" evidence="1">
    <location>
        <begin position="84"/>
        <end position="111"/>
    </location>
</feature>
<dbReference type="OrthoDB" id="2224262at2759"/>
<keyword evidence="3" id="KW-1185">Reference proteome</keyword>
<protein>
    <recommendedName>
        <fullName evidence="4">Low-affinity Fe(2+) transport protein</fullName>
    </recommendedName>
</protein>
<evidence type="ECO:0000313" key="3">
    <source>
        <dbReference type="Proteomes" id="UP000094455"/>
    </source>
</evidence>
<feature type="transmembrane region" description="Helical" evidence="1">
    <location>
        <begin position="372"/>
        <end position="391"/>
    </location>
</feature>
<keyword evidence="1" id="KW-0812">Transmembrane</keyword>
<evidence type="ECO:0000256" key="1">
    <source>
        <dbReference type="SAM" id="Phobius"/>
    </source>
</evidence>
<keyword evidence="1" id="KW-0472">Membrane</keyword>
<dbReference type="STRING" id="763406.A0A1E3NQN2"/>
<accession>A0A1E3NQN2</accession>
<dbReference type="InterPro" id="IPR007251">
    <property type="entry name" value="Iron_permease_Fet4"/>
</dbReference>
<keyword evidence="1" id="KW-1133">Transmembrane helix</keyword>
<dbReference type="RefSeq" id="XP_019019530.1">
    <property type="nucleotide sequence ID" value="XM_019160175.1"/>
</dbReference>
<proteinExistence type="predicted"/>
<dbReference type="AlphaFoldDB" id="A0A1E3NQN2"/>
<feature type="transmembrane region" description="Helical" evidence="1">
    <location>
        <begin position="219"/>
        <end position="243"/>
    </location>
</feature>
<reference evidence="2 3" key="1">
    <citation type="journal article" date="2016" name="Proc. Natl. Acad. Sci. U.S.A.">
        <title>Comparative genomics of biotechnologically important yeasts.</title>
        <authorList>
            <person name="Riley R."/>
            <person name="Haridas S."/>
            <person name="Wolfe K.H."/>
            <person name="Lopes M.R."/>
            <person name="Hittinger C.T."/>
            <person name="Goeker M."/>
            <person name="Salamov A.A."/>
            <person name="Wisecaver J.H."/>
            <person name="Long T.M."/>
            <person name="Calvey C.H."/>
            <person name="Aerts A.L."/>
            <person name="Barry K.W."/>
            <person name="Choi C."/>
            <person name="Clum A."/>
            <person name="Coughlan A.Y."/>
            <person name="Deshpande S."/>
            <person name="Douglass A.P."/>
            <person name="Hanson S.J."/>
            <person name="Klenk H.-P."/>
            <person name="LaButti K.M."/>
            <person name="Lapidus A."/>
            <person name="Lindquist E.A."/>
            <person name="Lipzen A.M."/>
            <person name="Meier-Kolthoff J.P."/>
            <person name="Ohm R.A."/>
            <person name="Otillar R.P."/>
            <person name="Pangilinan J.L."/>
            <person name="Peng Y."/>
            <person name="Rokas A."/>
            <person name="Rosa C.A."/>
            <person name="Scheuner C."/>
            <person name="Sibirny A.A."/>
            <person name="Slot J.C."/>
            <person name="Stielow J.B."/>
            <person name="Sun H."/>
            <person name="Kurtzman C.P."/>
            <person name="Blackwell M."/>
            <person name="Grigoriev I.V."/>
            <person name="Jeffries T.W."/>
        </authorList>
    </citation>
    <scope>NUCLEOTIDE SEQUENCE [LARGE SCALE GENOMIC DNA]</scope>
    <source>
        <strain evidence="2 3">NRRL Y-2026</strain>
    </source>
</reference>
<sequence>MRSSGDNEDQHKFLLKESEADEDTCHNDLSYPNNKDHGADHTIKRFSWTCFPAKRWFGRQEEQVRKVAELEDYEYYVPSPLDTFIGYAVEVAGTIHVLFIVVALFIAWIVWGCLTKGEDTWQIVMQDGQSIQTYVWNTFLMRQQLDNDERLLLLYGKLKSRYLTHRRLIQKLVESRGSPDTTSLWKARPKVEENVDEKKIIDFVSKSLFDRVSHYVEKVLGSLPAVTIYWIGIFVWIGCGALPLNEGTSESPDMQIYSNTWQMYVNTATAIELLITTVFLENVRNRTNAFILKQTEIFDQIDGELERLLREIDGNDTKNELVVVHRYPRDRVQQLISFYAHVVGNGLGLIISVCVFSTWIGIGNLMHWNANWWLVIGTYTGLIGFIDGFVLREIFYSITHYEQGNFLELLDGSQELLDSIGIPVKLERPKIRETLSNRISLLINQMCSSKWSVVLSFVVVIGLIILASAMRWSETAQLIANTPTMIVEGSFLLILIQAHNWACDERKLTLLELNRSRVLLVDYVSRYQAV</sequence>
<dbReference type="EMBL" id="KV454001">
    <property type="protein sequence ID" value="ODQ48417.1"/>
    <property type="molecule type" value="Genomic_DNA"/>
</dbReference>
<feature type="transmembrane region" description="Helical" evidence="1">
    <location>
        <begin position="451"/>
        <end position="472"/>
    </location>
</feature>
<dbReference type="GeneID" id="30176862"/>
<gene>
    <name evidence="2" type="ORF">PICMEDRAFT_13994</name>
</gene>
<evidence type="ECO:0008006" key="4">
    <source>
        <dbReference type="Google" id="ProtNLM"/>
    </source>
</evidence>
<name>A0A1E3NQN2_9ASCO</name>
<dbReference type="Pfam" id="PF04120">
    <property type="entry name" value="Iron_permease"/>
    <property type="match status" value="1"/>
</dbReference>